<reference evidence="1" key="1">
    <citation type="submission" date="2022-07" db="EMBL/GenBank/DDBJ databases">
        <title>Phylogenomic reconstructions and comparative analyses of Kickxellomycotina fungi.</title>
        <authorList>
            <person name="Reynolds N.K."/>
            <person name="Stajich J.E."/>
            <person name="Barry K."/>
            <person name="Grigoriev I.V."/>
            <person name="Crous P."/>
            <person name="Smith M.E."/>
        </authorList>
    </citation>
    <scope>NUCLEOTIDE SEQUENCE</scope>
    <source>
        <strain evidence="1">CBS 102833</strain>
    </source>
</reference>
<organism evidence="1 2">
    <name type="scientific">Coemansia furcata</name>
    <dbReference type="NCBI Taxonomy" id="417177"/>
    <lineage>
        <taxon>Eukaryota</taxon>
        <taxon>Fungi</taxon>
        <taxon>Fungi incertae sedis</taxon>
        <taxon>Zoopagomycota</taxon>
        <taxon>Kickxellomycotina</taxon>
        <taxon>Kickxellomycetes</taxon>
        <taxon>Kickxellales</taxon>
        <taxon>Kickxellaceae</taxon>
        <taxon>Coemansia</taxon>
    </lineage>
</organism>
<keyword evidence="2" id="KW-1185">Reference proteome</keyword>
<protein>
    <submittedName>
        <fullName evidence="1">Uncharacterized protein</fullName>
    </submittedName>
</protein>
<dbReference type="Proteomes" id="UP001140096">
    <property type="component" value="Unassembled WGS sequence"/>
</dbReference>
<gene>
    <name evidence="1" type="ORF">H4S07_002516</name>
</gene>
<proteinExistence type="predicted"/>
<evidence type="ECO:0000313" key="2">
    <source>
        <dbReference type="Proteomes" id="UP001140096"/>
    </source>
</evidence>
<name>A0ACC1LKM4_9FUNG</name>
<accession>A0ACC1LKM4</accession>
<dbReference type="EMBL" id="JANBUP010000634">
    <property type="protein sequence ID" value="KAJ2810708.1"/>
    <property type="molecule type" value="Genomic_DNA"/>
</dbReference>
<comment type="caution">
    <text evidence="1">The sequence shown here is derived from an EMBL/GenBank/DDBJ whole genome shotgun (WGS) entry which is preliminary data.</text>
</comment>
<evidence type="ECO:0000313" key="1">
    <source>
        <dbReference type="EMBL" id="KAJ2810708.1"/>
    </source>
</evidence>
<feature type="non-terminal residue" evidence="1">
    <location>
        <position position="498"/>
    </location>
</feature>
<sequence length="498" mass="54717">MLRWLAENIDAAANGLSDDELELLSHFERTEFQYDDSANLAQHASNGTREGDEDVEPSFELRAKRKQVQARVARLEAYAETIRGQHVLLKGRVNQMAHELEELQAEEQLLVKAATSADGEVSRLTSMYTGLLGESSLAAQTLMTRLQPASLERRYFYQCTGDIGRLETALQAHVEDIGEYVAAHLKGADKLPSPWKEFEPFSAHSIPELLRLAAVEHSRVVDSAQKLVKDTLALEIESALVRAVDVEVEKAMRAPEDLLQRCQAQSPAPSETETGTEQMICEHVARLVLSALPDNTAPRLQPSIKSTLSHLNQSCNELVQSRSTLLNQELEMLKASLAVPTQTISNIRHALATEGEMLSGWATLWSTVSSGLDRENAELERQKGELRQITAATGNSQIIHPDDIVALSLKKLIDMSRKACDATMVPLGSAVAGGSDDDDGADADGDIDMREHGSWPREGAFTSWDSLLANANSCRKLELGAQQTAMDEIYALEALERQ</sequence>